<evidence type="ECO:0000256" key="1">
    <source>
        <dbReference type="SAM" id="MobiDB-lite"/>
    </source>
</evidence>
<sequence>MKTKRENPKTVPAPRRLDDEELSAASGGGGAKAGPSAAGADSRPTESCQFSFTQIQWTYT</sequence>
<organism evidence="2 3">
    <name type="scientific">Anaeromyxobacter oryzae</name>
    <dbReference type="NCBI Taxonomy" id="2918170"/>
    <lineage>
        <taxon>Bacteria</taxon>
        <taxon>Pseudomonadati</taxon>
        <taxon>Myxococcota</taxon>
        <taxon>Myxococcia</taxon>
        <taxon>Myxococcales</taxon>
        <taxon>Cystobacterineae</taxon>
        <taxon>Anaeromyxobacteraceae</taxon>
        <taxon>Anaeromyxobacter</taxon>
    </lineage>
</organism>
<dbReference type="RefSeq" id="WP_248354699.1">
    <property type="nucleotide sequence ID" value="NZ_AP025591.1"/>
</dbReference>
<dbReference type="EMBL" id="AP025591">
    <property type="protein sequence ID" value="BDG05667.1"/>
    <property type="molecule type" value="Genomic_DNA"/>
</dbReference>
<feature type="region of interest" description="Disordered" evidence="1">
    <location>
        <begin position="1"/>
        <end position="47"/>
    </location>
</feature>
<evidence type="ECO:0000313" key="3">
    <source>
        <dbReference type="Proteomes" id="UP001162891"/>
    </source>
</evidence>
<dbReference type="Proteomes" id="UP001162891">
    <property type="component" value="Chromosome"/>
</dbReference>
<evidence type="ECO:0000313" key="2">
    <source>
        <dbReference type="EMBL" id="BDG05667.1"/>
    </source>
</evidence>
<gene>
    <name evidence="2" type="ORF">AMOR_46630</name>
</gene>
<accession>A0ABM7X1P9</accession>
<name>A0ABM7X1P9_9BACT</name>
<keyword evidence="3" id="KW-1185">Reference proteome</keyword>
<protein>
    <submittedName>
        <fullName evidence="2">Uncharacterized protein</fullName>
    </submittedName>
</protein>
<reference evidence="3" key="1">
    <citation type="journal article" date="2022" name="Int. J. Syst. Evol. Microbiol.">
        <title>Anaeromyxobacter oryzae sp. nov., Anaeromyxobacter diazotrophicus sp. nov. and Anaeromyxobacter paludicola sp. nov., isolated from paddy soils.</title>
        <authorList>
            <person name="Itoh H."/>
            <person name="Xu Z."/>
            <person name="Mise K."/>
            <person name="Masuda Y."/>
            <person name="Ushijima N."/>
            <person name="Hayakawa C."/>
            <person name="Shiratori Y."/>
            <person name="Senoo K."/>
        </authorList>
    </citation>
    <scope>NUCLEOTIDE SEQUENCE [LARGE SCALE GENOMIC DNA]</scope>
    <source>
        <strain evidence="3">Red232</strain>
    </source>
</reference>
<proteinExistence type="predicted"/>